<name>A0A5X7VWD6_SALET</name>
<proteinExistence type="predicted"/>
<protein>
    <submittedName>
        <fullName evidence="1">6-pyruvoyl tetrahydrobiopterin synthase</fullName>
    </submittedName>
</protein>
<gene>
    <name evidence="1" type="ORF">EQ864_24820</name>
</gene>
<reference evidence="1" key="1">
    <citation type="submission" date="2019-01" db="EMBL/GenBank/DDBJ databases">
        <authorList>
            <consortium name="GenomeTrakr network: Whole genome sequencing for foodborne pathogen traceback"/>
        </authorList>
    </citation>
    <scope>NUCLEOTIDE SEQUENCE</scope>
    <source>
        <strain evidence="1">FSIS31901439</strain>
    </source>
</reference>
<dbReference type="AlphaFoldDB" id="A0A5X7VWD6"/>
<sequence>AVGYRKAHFLSLTKTILRLVTGN</sequence>
<dbReference type="EMBL" id="AAHVRN010000090">
    <property type="protein sequence ID" value="ECA8558271.1"/>
    <property type="molecule type" value="Genomic_DNA"/>
</dbReference>
<organism evidence="1">
    <name type="scientific">Salmonella enterica subsp. enterica serovar Kentucky</name>
    <dbReference type="NCBI Taxonomy" id="192955"/>
    <lineage>
        <taxon>Bacteria</taxon>
        <taxon>Pseudomonadati</taxon>
        <taxon>Pseudomonadota</taxon>
        <taxon>Gammaproteobacteria</taxon>
        <taxon>Enterobacterales</taxon>
        <taxon>Enterobacteriaceae</taxon>
        <taxon>Salmonella</taxon>
    </lineage>
</organism>
<accession>A0A5X7VWD6</accession>
<feature type="non-terminal residue" evidence="1">
    <location>
        <position position="1"/>
    </location>
</feature>
<evidence type="ECO:0000313" key="1">
    <source>
        <dbReference type="EMBL" id="ECA8558271.1"/>
    </source>
</evidence>
<comment type="caution">
    <text evidence="1">The sequence shown here is derived from an EMBL/GenBank/DDBJ whole genome shotgun (WGS) entry which is preliminary data.</text>
</comment>